<accession>A0A5E6VNU5</accession>
<dbReference type="EMBL" id="CABVHG010000029">
    <property type="protein sequence ID" value="VVN19665.1"/>
    <property type="molecule type" value="Genomic_DNA"/>
</dbReference>
<dbReference type="EMBL" id="OZ024668">
    <property type="protein sequence ID" value="CAK9890027.1"/>
    <property type="molecule type" value="Genomic_DNA"/>
</dbReference>
<name>A0A5E6VNU5_PSEFL</name>
<keyword evidence="1" id="KW-0812">Transmembrane</keyword>
<dbReference type="RefSeq" id="WP_038999466.1">
    <property type="nucleotide sequence ID" value="NZ_OZ024668.1"/>
</dbReference>
<sequence length="285" mass="32213">MIPVNPLAMVVGYIILIFSEVFLWLLIACLVAFLIPRCRRYMLARRWRFGFLVVGLAVVSAPYVKIVVGHWLDVRAHTPRLQHEEVLGDLVLPAGTQVRLENLEPFDNLAGEPVPFGMQSLKHADFDRTLGNIMGMRVRRLELWQSHGTATVETVSTHDLEGWTCEPGKVEFNFPFGAHFTFSQWSLQECMLAPGTRLGGIIWPGPVRVFSTERGWEARSEDTPVQLLGMELRGLRMRLNRPGSDVFMWQGALDRAVDFGSVHYPQGTQVRSDQGNLLFSLPPDM</sequence>
<protein>
    <submittedName>
        <fullName evidence="3">Uncharacterized protein</fullName>
    </submittedName>
</protein>
<keyword evidence="1" id="KW-1133">Transmembrane helix</keyword>
<feature type="transmembrane region" description="Helical" evidence="1">
    <location>
        <begin position="12"/>
        <end position="35"/>
    </location>
</feature>
<keyword evidence="1" id="KW-0472">Membrane</keyword>
<feature type="transmembrane region" description="Helical" evidence="1">
    <location>
        <begin position="47"/>
        <end position="72"/>
    </location>
</feature>
<evidence type="ECO:0000256" key="1">
    <source>
        <dbReference type="SAM" id="Phobius"/>
    </source>
</evidence>
<proteinExistence type="predicted"/>
<evidence type="ECO:0000313" key="2">
    <source>
        <dbReference type="EMBL" id="CAK9890027.1"/>
    </source>
</evidence>
<evidence type="ECO:0000313" key="3">
    <source>
        <dbReference type="EMBL" id="VVN19665.1"/>
    </source>
</evidence>
<dbReference type="AlphaFoldDB" id="A0A5E6VNU5"/>
<organism evidence="3">
    <name type="scientific">Pseudomonas fluorescens</name>
    <dbReference type="NCBI Taxonomy" id="294"/>
    <lineage>
        <taxon>Bacteria</taxon>
        <taxon>Pseudomonadati</taxon>
        <taxon>Pseudomonadota</taxon>
        <taxon>Gammaproteobacteria</taxon>
        <taxon>Pseudomonadales</taxon>
        <taxon>Pseudomonadaceae</taxon>
        <taxon>Pseudomonas</taxon>
    </lineage>
</organism>
<gene>
    <name evidence="2" type="ORF">PS652_02860</name>
    <name evidence="3" type="ORF">PS652_04255</name>
</gene>
<evidence type="ECO:0000313" key="4">
    <source>
        <dbReference type="Proteomes" id="UP000326595"/>
    </source>
</evidence>
<dbReference type="Proteomes" id="UP000326595">
    <property type="component" value="Chromosome"/>
</dbReference>
<reference evidence="3" key="1">
    <citation type="submission" date="2019-09" db="EMBL/GenBank/DDBJ databases">
        <authorList>
            <person name="Chandra G."/>
            <person name="Truman W A."/>
        </authorList>
    </citation>
    <scope>NUCLEOTIDE SEQUENCE [LARGE SCALE GENOMIC DNA]</scope>
    <source>
        <strain evidence="3">PS652</strain>
    </source>
</reference>
<reference evidence="2 4" key="2">
    <citation type="submission" date="2024-03" db="EMBL/GenBank/DDBJ databases">
        <authorList>
            <person name="Alaster D. Moffat"/>
            <person name="Govind Chandra"/>
            <person name="Andrew W. Truman"/>
        </authorList>
    </citation>
    <scope>NUCLEOTIDE SEQUENCE [LARGE SCALE GENOMIC DNA]</scope>
    <source>
        <strain evidence="2">PS652</strain>
    </source>
</reference>